<proteinExistence type="predicted"/>
<name>A0A376C010_9FLAO</name>
<gene>
    <name evidence="1" type="ORF">NCTC11661_00898</name>
</gene>
<dbReference type="RefSeq" id="WP_002686360.1">
    <property type="nucleotide sequence ID" value="NZ_UFTJ01000001.1"/>
</dbReference>
<organism evidence="1 2">
    <name type="scientific">Bergeyella zoohelcum</name>
    <dbReference type="NCBI Taxonomy" id="1015"/>
    <lineage>
        <taxon>Bacteria</taxon>
        <taxon>Pseudomonadati</taxon>
        <taxon>Bacteroidota</taxon>
        <taxon>Flavobacteriia</taxon>
        <taxon>Flavobacteriales</taxon>
        <taxon>Weeksellaceae</taxon>
        <taxon>Bergeyella</taxon>
    </lineage>
</organism>
<accession>A0A376C010</accession>
<protein>
    <submittedName>
        <fullName evidence="1">Uncharacterized protein</fullName>
    </submittedName>
</protein>
<dbReference type="AlphaFoldDB" id="A0A376C010"/>
<evidence type="ECO:0000313" key="2">
    <source>
        <dbReference type="Proteomes" id="UP000255515"/>
    </source>
</evidence>
<evidence type="ECO:0000313" key="1">
    <source>
        <dbReference type="EMBL" id="SSZ47232.1"/>
    </source>
</evidence>
<sequence length="175" mass="19658">MAGLNHGLHRIAENNRIRSALSNPNGVPEANIDAVNEIKSEVYELFTSDMKKYENSAVVNIDLETNSSFAGSTSGGIINSKTGKFSGKIKVTFYKQAFQTNYSLAKAILHEFYHVADFASGFVTKSYLNYKKRFDTKTSINKIRALNEVRAYKYIYNLGDNTSVFSPEIRKKYGL</sequence>
<dbReference type="EMBL" id="UFTJ01000001">
    <property type="protein sequence ID" value="SSZ47232.1"/>
    <property type="molecule type" value="Genomic_DNA"/>
</dbReference>
<reference evidence="1 2" key="1">
    <citation type="submission" date="2018-06" db="EMBL/GenBank/DDBJ databases">
        <authorList>
            <consortium name="Pathogen Informatics"/>
            <person name="Doyle S."/>
        </authorList>
    </citation>
    <scope>NUCLEOTIDE SEQUENCE [LARGE SCALE GENOMIC DNA]</scope>
    <source>
        <strain evidence="1 2">NCTC11661</strain>
    </source>
</reference>
<dbReference type="Proteomes" id="UP000255515">
    <property type="component" value="Unassembled WGS sequence"/>
</dbReference>